<dbReference type="GO" id="GO:0005912">
    <property type="term" value="C:adherens junction"/>
    <property type="evidence" value="ECO:0007669"/>
    <property type="project" value="TreeGrafter"/>
</dbReference>
<dbReference type="Pfam" id="PF15936">
    <property type="entry name" value="DUF4749"/>
    <property type="match status" value="1"/>
</dbReference>
<dbReference type="GO" id="GO:0030018">
    <property type="term" value="C:Z disc"/>
    <property type="evidence" value="ECO:0007669"/>
    <property type="project" value="TreeGrafter"/>
</dbReference>
<accession>G5BZR3</accession>
<dbReference type="PANTHER" id="PTHR24214:SF5">
    <property type="entry name" value="PDZ AND LIM DOMAIN PROTEIN 1"/>
    <property type="match status" value="1"/>
</dbReference>
<gene>
    <name evidence="3" type="ORF">GW7_02032</name>
</gene>
<dbReference type="STRING" id="10181.G5BZR3"/>
<dbReference type="EMBL" id="JH172614">
    <property type="protein sequence ID" value="EHB14774.1"/>
    <property type="molecule type" value="Genomic_DNA"/>
</dbReference>
<dbReference type="PANTHER" id="PTHR24214">
    <property type="entry name" value="PDZ AND LIM DOMAIN PROTEIN ZASP"/>
    <property type="match status" value="1"/>
</dbReference>
<dbReference type="GO" id="GO:0031941">
    <property type="term" value="C:filamentous actin"/>
    <property type="evidence" value="ECO:0007669"/>
    <property type="project" value="TreeGrafter"/>
</dbReference>
<keyword evidence="1" id="KW-0862">Zinc</keyword>
<protein>
    <submittedName>
        <fullName evidence="3">PDZ and LIM domain protein 1</fullName>
    </submittedName>
</protein>
<reference evidence="3 4" key="1">
    <citation type="journal article" date="2011" name="Nature">
        <title>Genome sequencing reveals insights into physiology and longevity of the naked mole rat.</title>
        <authorList>
            <person name="Kim E.B."/>
            <person name="Fang X."/>
            <person name="Fushan A.A."/>
            <person name="Huang Z."/>
            <person name="Lobanov A.V."/>
            <person name="Han L."/>
            <person name="Marino S.M."/>
            <person name="Sun X."/>
            <person name="Turanov A.A."/>
            <person name="Yang P."/>
            <person name="Yim S.H."/>
            <person name="Zhao X."/>
            <person name="Kasaikina M.V."/>
            <person name="Stoletzki N."/>
            <person name="Peng C."/>
            <person name="Polak P."/>
            <person name="Xiong Z."/>
            <person name="Kiezun A."/>
            <person name="Zhu Y."/>
            <person name="Chen Y."/>
            <person name="Kryukov G.V."/>
            <person name="Zhang Q."/>
            <person name="Peshkin L."/>
            <person name="Yang L."/>
            <person name="Bronson R.T."/>
            <person name="Buffenstein R."/>
            <person name="Wang B."/>
            <person name="Han C."/>
            <person name="Li Q."/>
            <person name="Chen L."/>
            <person name="Zhao W."/>
            <person name="Sunyaev S.R."/>
            <person name="Park T.J."/>
            <person name="Zhang G."/>
            <person name="Wang J."/>
            <person name="Gladyshev V.N."/>
        </authorList>
    </citation>
    <scope>NUCLEOTIDE SEQUENCE [LARGE SCALE GENOMIC DNA]</scope>
</reference>
<organism evidence="3 4">
    <name type="scientific">Heterocephalus glaber</name>
    <name type="common">Naked mole rat</name>
    <dbReference type="NCBI Taxonomy" id="10181"/>
    <lineage>
        <taxon>Eukaryota</taxon>
        <taxon>Metazoa</taxon>
        <taxon>Chordata</taxon>
        <taxon>Craniata</taxon>
        <taxon>Vertebrata</taxon>
        <taxon>Euteleostomi</taxon>
        <taxon>Mammalia</taxon>
        <taxon>Eutheria</taxon>
        <taxon>Euarchontoglires</taxon>
        <taxon>Glires</taxon>
        <taxon>Rodentia</taxon>
        <taxon>Hystricomorpha</taxon>
        <taxon>Bathyergidae</taxon>
        <taxon>Heterocephalus</taxon>
    </lineage>
</organism>
<dbReference type="GO" id="GO:0061061">
    <property type="term" value="P:muscle structure development"/>
    <property type="evidence" value="ECO:0007669"/>
    <property type="project" value="TreeGrafter"/>
</dbReference>
<dbReference type="InterPro" id="IPR050604">
    <property type="entry name" value="PDZ-LIM_domain"/>
</dbReference>
<dbReference type="InParanoid" id="G5BZR3"/>
<dbReference type="GO" id="GO:0051371">
    <property type="term" value="F:muscle alpha-actinin binding"/>
    <property type="evidence" value="ECO:0007669"/>
    <property type="project" value="TreeGrafter"/>
</dbReference>
<dbReference type="GO" id="GO:0007507">
    <property type="term" value="P:heart development"/>
    <property type="evidence" value="ECO:0007669"/>
    <property type="project" value="TreeGrafter"/>
</dbReference>
<dbReference type="AlphaFoldDB" id="G5BZR3"/>
<dbReference type="Proteomes" id="UP000006813">
    <property type="component" value="Unassembled WGS sequence"/>
</dbReference>
<evidence type="ECO:0000313" key="3">
    <source>
        <dbReference type="EMBL" id="EHB14774.1"/>
    </source>
</evidence>
<dbReference type="GO" id="GO:0003779">
    <property type="term" value="F:actin binding"/>
    <property type="evidence" value="ECO:0007669"/>
    <property type="project" value="TreeGrafter"/>
</dbReference>
<sequence>MTLIVTRSKHKIWSPLVTEEGKCHPYKVNLASEPQEVLHIGSAHNLSAMPFTASPASNTAHRVIKNRYNNPAGLYSSEKVPSFHSAVESKTTASGQEANGRPLDCSQHSGSLIIDKESEVYKMLQEKQELNEPIKQSTSFLVLEEILESEEKGIPISPQDSEVIKLQSPKWLHLLEMLRSYPYVTNVALALLVHL</sequence>
<keyword evidence="1" id="KW-0440">LIM domain</keyword>
<proteinExistence type="predicted"/>
<dbReference type="InterPro" id="IPR031847">
    <property type="entry name" value="PDLI1-4/Zasp-like_mid"/>
</dbReference>
<feature type="domain" description="PDZ and LIM" evidence="2">
    <location>
        <begin position="62"/>
        <end position="152"/>
    </location>
</feature>
<evidence type="ECO:0000313" key="4">
    <source>
        <dbReference type="Proteomes" id="UP000006813"/>
    </source>
</evidence>
<name>G5BZR3_HETGA</name>
<evidence type="ECO:0000259" key="2">
    <source>
        <dbReference type="Pfam" id="PF15936"/>
    </source>
</evidence>
<keyword evidence="1" id="KW-0479">Metal-binding</keyword>
<dbReference type="GO" id="GO:0001725">
    <property type="term" value="C:stress fiber"/>
    <property type="evidence" value="ECO:0007669"/>
    <property type="project" value="TreeGrafter"/>
</dbReference>
<dbReference type="GO" id="GO:0030036">
    <property type="term" value="P:actin cytoskeleton organization"/>
    <property type="evidence" value="ECO:0007669"/>
    <property type="project" value="TreeGrafter"/>
</dbReference>
<evidence type="ECO:0000256" key="1">
    <source>
        <dbReference type="ARBA" id="ARBA00023038"/>
    </source>
</evidence>